<evidence type="ECO:0000313" key="4">
    <source>
        <dbReference type="Proteomes" id="UP000586454"/>
    </source>
</evidence>
<dbReference type="PROSITE" id="PS50206">
    <property type="entry name" value="RHODANESE_3"/>
    <property type="match status" value="2"/>
</dbReference>
<proteinExistence type="predicted"/>
<organism evidence="3 4">
    <name type="scientific">Aedoeadaptatus nemausensis</name>
    <dbReference type="NCBI Taxonomy" id="2582829"/>
    <lineage>
        <taxon>Bacteria</taxon>
        <taxon>Bacillati</taxon>
        <taxon>Bacillota</taxon>
        <taxon>Tissierellia</taxon>
        <taxon>Tissierellales</taxon>
        <taxon>Peptoniphilaceae</taxon>
        <taxon>Aedoeadaptatus</taxon>
    </lineage>
</organism>
<accession>A0A6V6Y0D9</accession>
<dbReference type="EMBL" id="CAIJCS010000014">
    <property type="protein sequence ID" value="CAC9925986.1"/>
    <property type="molecule type" value="Genomic_DNA"/>
</dbReference>
<evidence type="ECO:0000313" key="3">
    <source>
        <dbReference type="EMBL" id="CAC9925986.1"/>
    </source>
</evidence>
<dbReference type="PANTHER" id="PTHR43031">
    <property type="entry name" value="FAD-DEPENDENT OXIDOREDUCTASE"/>
    <property type="match status" value="1"/>
</dbReference>
<dbReference type="SUPFAM" id="SSF52821">
    <property type="entry name" value="Rhodanese/Cell cycle control phosphatase"/>
    <property type="match status" value="2"/>
</dbReference>
<protein>
    <submittedName>
        <fullName evidence="3">Rhodanese-like protein</fullName>
    </submittedName>
</protein>
<feature type="domain" description="Rhodanese" evidence="2">
    <location>
        <begin position="73"/>
        <end position="159"/>
    </location>
</feature>
<dbReference type="Gene3D" id="3.40.250.10">
    <property type="entry name" value="Rhodanese-like domain"/>
    <property type="match status" value="2"/>
</dbReference>
<dbReference type="AlphaFoldDB" id="A0A6V6Y0D9"/>
<dbReference type="InterPro" id="IPR050229">
    <property type="entry name" value="GlpE_sulfurtransferase"/>
</dbReference>
<comment type="caution">
    <text evidence="3">The sequence shown here is derived from an EMBL/GenBank/DDBJ whole genome shotgun (WGS) entry which is preliminary data.</text>
</comment>
<dbReference type="InterPro" id="IPR001763">
    <property type="entry name" value="Rhodanese-like_dom"/>
</dbReference>
<dbReference type="PANTHER" id="PTHR43031:SF1">
    <property type="entry name" value="PYRIDINE NUCLEOTIDE-DISULPHIDE OXIDOREDUCTASE"/>
    <property type="match status" value="1"/>
</dbReference>
<keyword evidence="1" id="KW-0732">Signal</keyword>
<keyword evidence="4" id="KW-1185">Reference proteome</keyword>
<name>A0A6V6Y0D9_9FIRM</name>
<sequence length="258" mass="27977">MNKKLNIVALALVLSAGLTACGPKAENAPANNAAQNNAAATANANAETEQAPAAEVGEITGEELDKIMEDNKAKEKVTVIDVRSPEEYNEGHVKHAINMPLDTFEQDLSKIEDLKDAEIITICNTGKKSGEAAKILVDNGFQNVKNAQGVKDFDYTTITKVTNVRGPEFVELAKSGDYTIIDARDAKDYDAGHVEGAINVQEDEFDAKYGELPTDKPFLTYCYSGNRSWKIASQLSEKGHEATNSLDGTKEFDGFELK</sequence>
<dbReference type="Proteomes" id="UP000586454">
    <property type="component" value="Unassembled WGS sequence"/>
</dbReference>
<dbReference type="PROSITE" id="PS51257">
    <property type="entry name" value="PROKAR_LIPOPROTEIN"/>
    <property type="match status" value="1"/>
</dbReference>
<evidence type="ECO:0000259" key="2">
    <source>
        <dbReference type="PROSITE" id="PS50206"/>
    </source>
</evidence>
<feature type="signal peptide" evidence="1">
    <location>
        <begin position="1"/>
        <end position="20"/>
    </location>
</feature>
<dbReference type="RefSeq" id="WP_180499151.1">
    <property type="nucleotide sequence ID" value="NZ_CAIJCS010000014.1"/>
</dbReference>
<feature type="domain" description="Rhodanese" evidence="2">
    <location>
        <begin position="174"/>
        <end position="250"/>
    </location>
</feature>
<dbReference type="InterPro" id="IPR036873">
    <property type="entry name" value="Rhodanese-like_dom_sf"/>
</dbReference>
<gene>
    <name evidence="3" type="ORF">PEPNEM18_00647</name>
</gene>
<dbReference type="CDD" id="cd00158">
    <property type="entry name" value="RHOD"/>
    <property type="match status" value="2"/>
</dbReference>
<reference evidence="3 4" key="1">
    <citation type="submission" date="2020-06" db="EMBL/GenBank/DDBJ databases">
        <authorList>
            <person name="Criscuolo A."/>
        </authorList>
    </citation>
    <scope>NUCLEOTIDE SEQUENCE [LARGE SCALE GENOMIC DNA]</scope>
    <source>
        <strain evidence="3">1804121828</strain>
    </source>
</reference>
<dbReference type="Pfam" id="PF00581">
    <property type="entry name" value="Rhodanese"/>
    <property type="match status" value="2"/>
</dbReference>
<feature type="chain" id="PRO_5039203805" evidence="1">
    <location>
        <begin position="21"/>
        <end position="258"/>
    </location>
</feature>
<evidence type="ECO:0000256" key="1">
    <source>
        <dbReference type="SAM" id="SignalP"/>
    </source>
</evidence>
<dbReference type="SMART" id="SM00450">
    <property type="entry name" value="RHOD"/>
    <property type="match status" value="2"/>
</dbReference>